<proteinExistence type="predicted"/>
<gene>
    <name evidence="2" type="ORF">A6035_00045</name>
</gene>
<dbReference type="EMBL" id="CP015449">
    <property type="protein sequence ID" value="AWH90836.1"/>
    <property type="molecule type" value="Genomic_DNA"/>
</dbReference>
<feature type="domain" description="DUF3492" evidence="1">
    <location>
        <begin position="20"/>
        <end position="299"/>
    </location>
</feature>
<evidence type="ECO:0000313" key="2">
    <source>
        <dbReference type="EMBL" id="AWH90836.1"/>
    </source>
</evidence>
<dbReference type="GO" id="GO:0016757">
    <property type="term" value="F:glycosyltransferase activity"/>
    <property type="evidence" value="ECO:0007669"/>
    <property type="project" value="TreeGrafter"/>
</dbReference>
<dbReference type="KEGG" id="dlu:A6035_00045"/>
<evidence type="ECO:0000259" key="1">
    <source>
        <dbReference type="Pfam" id="PF11997"/>
    </source>
</evidence>
<sequence length="524" mass="56469">MTPPASAPSARARRRGADDMRIALINEGTYPVNTGGVSTWCDQLVTGMPDHTWEVVTLTGGSRTPITWTVPSHVRSTTLYPVWAPVRAGLPESQLLTRRRRARVRAALRDLWAAILPPAETITVADGTVRHDPALLGAALRELLAAGGGDLFRLLGSESSAEALLDAWWGHSPALDRSARLSVGDAVEAATLVDRTLCATDVRFGDVDVVHASSNGSAALVGLARKWRDGVPLILTEHGVYLRERYLALAGTQLGWSARYAVCTALRAFCVLVYSEADLLLPVSDFNARWAVRLGADPSRIHTVRNGVDVSTMTPVGPEPEVPTISFVGRIDPLKDLETLVRAYALVRRELPATRLRIFGPCPTGNARYKESIEEIIDELGIADGVTWEGPTAGPRPAVEAGSIVALSSVSEGLPFTTIEAMMCGRVTVNTDVGGVSEAVGRDGRLGGLVPPRNPEAFADECLRFLTDDRLREQTGRRGREHALESFDLSSCIDTFRGWYEIAAGIHRDHFTGGALEYIASVAS</sequence>
<dbReference type="PANTHER" id="PTHR12526">
    <property type="entry name" value="GLYCOSYLTRANSFERASE"/>
    <property type="match status" value="1"/>
</dbReference>
<dbReference type="Gene3D" id="3.40.50.2000">
    <property type="entry name" value="Glycogen Phosphorylase B"/>
    <property type="match status" value="2"/>
</dbReference>
<dbReference type="InterPro" id="IPR022622">
    <property type="entry name" value="DUF3492"/>
</dbReference>
<dbReference type="Proteomes" id="UP000244928">
    <property type="component" value="Chromosome"/>
</dbReference>
<protein>
    <recommendedName>
        <fullName evidence="1">DUF3492 domain-containing protein</fullName>
    </recommendedName>
</protein>
<dbReference type="AlphaFoldDB" id="A0A2S1R3F8"/>
<dbReference type="InterPro" id="IPR047691">
    <property type="entry name" value="PelF-like"/>
</dbReference>
<name>A0A2S1R3F8_9ACTN</name>
<reference evidence="2 3" key="1">
    <citation type="submission" date="2016-04" db="EMBL/GenBank/DDBJ databases">
        <title>Complete genome sequence of Dietzia lutea YIM 80766T, a strain isolated from desert soil in Egypt.</title>
        <authorList>
            <person name="Zhao J."/>
            <person name="Hu B."/>
            <person name="Geng S."/>
            <person name="Nie Y."/>
            <person name="Tang Y."/>
        </authorList>
    </citation>
    <scope>NUCLEOTIDE SEQUENCE [LARGE SCALE GENOMIC DNA]</scope>
    <source>
        <strain evidence="2 3">YIM 80766</strain>
    </source>
</reference>
<organism evidence="2 3">
    <name type="scientific">Dietzia lutea</name>
    <dbReference type="NCBI Taxonomy" id="546160"/>
    <lineage>
        <taxon>Bacteria</taxon>
        <taxon>Bacillati</taxon>
        <taxon>Actinomycetota</taxon>
        <taxon>Actinomycetes</taxon>
        <taxon>Mycobacteriales</taxon>
        <taxon>Dietziaceae</taxon>
        <taxon>Dietzia</taxon>
    </lineage>
</organism>
<dbReference type="NCBIfam" id="NF038011">
    <property type="entry name" value="PelF"/>
    <property type="match status" value="1"/>
</dbReference>
<keyword evidence="3" id="KW-1185">Reference proteome</keyword>
<evidence type="ECO:0000313" key="3">
    <source>
        <dbReference type="Proteomes" id="UP000244928"/>
    </source>
</evidence>
<dbReference type="SUPFAM" id="SSF53756">
    <property type="entry name" value="UDP-Glycosyltransferase/glycogen phosphorylase"/>
    <property type="match status" value="1"/>
</dbReference>
<dbReference type="PANTHER" id="PTHR12526:SF636">
    <property type="entry name" value="BLL3647 PROTEIN"/>
    <property type="match status" value="1"/>
</dbReference>
<accession>A0A2S1R3F8</accession>
<dbReference type="Pfam" id="PF13692">
    <property type="entry name" value="Glyco_trans_1_4"/>
    <property type="match status" value="1"/>
</dbReference>
<dbReference type="Pfam" id="PF11997">
    <property type="entry name" value="DUF3492"/>
    <property type="match status" value="1"/>
</dbReference>